<name>R7T690_CAPTE</name>
<dbReference type="AlphaFoldDB" id="R7T690"/>
<organism evidence="1">
    <name type="scientific">Capitella teleta</name>
    <name type="common">Polychaete worm</name>
    <dbReference type="NCBI Taxonomy" id="283909"/>
    <lineage>
        <taxon>Eukaryota</taxon>
        <taxon>Metazoa</taxon>
        <taxon>Spiralia</taxon>
        <taxon>Lophotrochozoa</taxon>
        <taxon>Annelida</taxon>
        <taxon>Polychaeta</taxon>
        <taxon>Sedentaria</taxon>
        <taxon>Scolecida</taxon>
        <taxon>Capitellidae</taxon>
        <taxon>Capitella</taxon>
    </lineage>
</organism>
<reference evidence="1 3" key="2">
    <citation type="journal article" date="2013" name="Nature">
        <title>Insights into bilaterian evolution from three spiralian genomes.</title>
        <authorList>
            <person name="Simakov O."/>
            <person name="Marletaz F."/>
            <person name="Cho S.J."/>
            <person name="Edsinger-Gonzales E."/>
            <person name="Havlak P."/>
            <person name="Hellsten U."/>
            <person name="Kuo D.H."/>
            <person name="Larsson T."/>
            <person name="Lv J."/>
            <person name="Arendt D."/>
            <person name="Savage R."/>
            <person name="Osoegawa K."/>
            <person name="de Jong P."/>
            <person name="Grimwood J."/>
            <person name="Chapman J.A."/>
            <person name="Shapiro H."/>
            <person name="Aerts A."/>
            <person name="Otillar R.P."/>
            <person name="Terry A.Y."/>
            <person name="Boore J.L."/>
            <person name="Grigoriev I.V."/>
            <person name="Lindberg D.R."/>
            <person name="Seaver E.C."/>
            <person name="Weisblat D.A."/>
            <person name="Putnam N.H."/>
            <person name="Rokhsar D.S."/>
        </authorList>
    </citation>
    <scope>NUCLEOTIDE SEQUENCE</scope>
    <source>
        <strain evidence="1 3">I ESC-2004</strain>
    </source>
</reference>
<dbReference type="OrthoDB" id="6243574at2759"/>
<dbReference type="STRING" id="283909.R7T690"/>
<feature type="non-terminal residue" evidence="1">
    <location>
        <position position="86"/>
    </location>
</feature>
<dbReference type="HOGENOM" id="CLU_2504197_0_0_1"/>
<reference evidence="3" key="1">
    <citation type="submission" date="2012-12" db="EMBL/GenBank/DDBJ databases">
        <authorList>
            <person name="Hellsten U."/>
            <person name="Grimwood J."/>
            <person name="Chapman J.A."/>
            <person name="Shapiro H."/>
            <person name="Aerts A."/>
            <person name="Otillar R.P."/>
            <person name="Terry A.Y."/>
            <person name="Boore J.L."/>
            <person name="Simakov O."/>
            <person name="Marletaz F."/>
            <person name="Cho S.-J."/>
            <person name="Edsinger-Gonzales E."/>
            <person name="Havlak P."/>
            <person name="Kuo D.-H."/>
            <person name="Larsson T."/>
            <person name="Lv J."/>
            <person name="Arendt D."/>
            <person name="Savage R."/>
            <person name="Osoegawa K."/>
            <person name="de Jong P."/>
            <person name="Lindberg D.R."/>
            <person name="Seaver E.C."/>
            <person name="Weisblat D.A."/>
            <person name="Putnam N.H."/>
            <person name="Grigoriev I.V."/>
            <person name="Rokhsar D.S."/>
        </authorList>
    </citation>
    <scope>NUCLEOTIDE SEQUENCE</scope>
    <source>
        <strain evidence="3">I ESC-2004</strain>
    </source>
</reference>
<sequence>KILEKLVHKRLYDYLLVKNFLSPISLASNQTETQPKHCMVSVVDRISRALKQGKVTIGVLLDFQKTFDTVQHKILLSKLLRYKIRG</sequence>
<evidence type="ECO:0000313" key="1">
    <source>
        <dbReference type="EMBL" id="ELT88940.1"/>
    </source>
</evidence>
<feature type="non-terminal residue" evidence="1">
    <location>
        <position position="1"/>
    </location>
</feature>
<keyword evidence="3" id="KW-1185">Reference proteome</keyword>
<dbReference type="EnsemblMetazoa" id="CapteT30079">
    <property type="protein sequence ID" value="CapteP30079"/>
    <property type="gene ID" value="CapteG30079"/>
</dbReference>
<dbReference type="EMBL" id="AMQN01015103">
    <property type="status" value="NOT_ANNOTATED_CDS"/>
    <property type="molecule type" value="Genomic_DNA"/>
</dbReference>
<protein>
    <submittedName>
        <fullName evidence="1 2">Uncharacterized protein</fullName>
    </submittedName>
</protein>
<evidence type="ECO:0000313" key="3">
    <source>
        <dbReference type="Proteomes" id="UP000014760"/>
    </source>
</evidence>
<reference evidence="2" key="3">
    <citation type="submission" date="2015-06" db="UniProtKB">
        <authorList>
            <consortium name="EnsemblMetazoa"/>
        </authorList>
    </citation>
    <scope>IDENTIFICATION</scope>
</reference>
<proteinExistence type="predicted"/>
<evidence type="ECO:0000313" key="2">
    <source>
        <dbReference type="EnsemblMetazoa" id="CapteP30079"/>
    </source>
</evidence>
<dbReference type="Proteomes" id="UP000014760">
    <property type="component" value="Unassembled WGS sequence"/>
</dbReference>
<dbReference type="EMBL" id="KB311602">
    <property type="protein sequence ID" value="ELT88940.1"/>
    <property type="molecule type" value="Genomic_DNA"/>
</dbReference>
<accession>R7T690</accession>
<gene>
    <name evidence="1" type="ORF">CAPTEDRAFT_30079</name>
</gene>